<accession>A0A318SAU3</accession>
<gene>
    <name evidence="3" type="ORF">DES52_103173</name>
</gene>
<evidence type="ECO:0000256" key="1">
    <source>
        <dbReference type="SAM" id="MobiDB-lite"/>
    </source>
</evidence>
<evidence type="ECO:0000313" key="3">
    <source>
        <dbReference type="EMBL" id="PYE55340.1"/>
    </source>
</evidence>
<dbReference type="PANTHER" id="PTHR35800">
    <property type="entry name" value="PROTEIN JAG"/>
    <property type="match status" value="1"/>
</dbReference>
<comment type="caution">
    <text evidence="3">The sequence shown here is derived from an EMBL/GenBank/DDBJ whole genome shotgun (WGS) entry which is preliminary data.</text>
</comment>
<dbReference type="InterPro" id="IPR001374">
    <property type="entry name" value="R3H_dom"/>
</dbReference>
<dbReference type="GO" id="GO:0003723">
    <property type="term" value="F:RNA binding"/>
    <property type="evidence" value="ECO:0007669"/>
    <property type="project" value="InterPro"/>
</dbReference>
<dbReference type="Gene3D" id="3.30.300.20">
    <property type="match status" value="1"/>
</dbReference>
<feature type="region of interest" description="Disordered" evidence="1">
    <location>
        <begin position="22"/>
        <end position="42"/>
    </location>
</feature>
<dbReference type="InterPro" id="IPR036867">
    <property type="entry name" value="R3H_dom_sf"/>
</dbReference>
<proteinExistence type="predicted"/>
<dbReference type="InterPro" id="IPR034079">
    <property type="entry name" value="R3H_KhpB"/>
</dbReference>
<dbReference type="CDD" id="cd02644">
    <property type="entry name" value="R3H_jag"/>
    <property type="match status" value="1"/>
</dbReference>
<keyword evidence="4" id="KW-1185">Reference proteome</keyword>
<dbReference type="SUPFAM" id="SSF82708">
    <property type="entry name" value="R3H domain"/>
    <property type="match status" value="1"/>
</dbReference>
<dbReference type="Pfam" id="PF01424">
    <property type="entry name" value="R3H"/>
    <property type="match status" value="1"/>
</dbReference>
<dbReference type="PANTHER" id="PTHR35800:SF1">
    <property type="entry name" value="RNA-BINDING PROTEIN KHPB"/>
    <property type="match status" value="1"/>
</dbReference>
<dbReference type="AlphaFoldDB" id="A0A318SAU3"/>
<dbReference type="EMBL" id="QJSX01000003">
    <property type="protein sequence ID" value="PYE55340.1"/>
    <property type="molecule type" value="Genomic_DNA"/>
</dbReference>
<dbReference type="InterPro" id="IPR039247">
    <property type="entry name" value="KhpB"/>
</dbReference>
<dbReference type="Proteomes" id="UP000248326">
    <property type="component" value="Unassembled WGS sequence"/>
</dbReference>
<dbReference type="InterPro" id="IPR038008">
    <property type="entry name" value="Jag_KH"/>
</dbReference>
<organism evidence="3 4">
    <name type="scientific">Deinococcus yavapaiensis KR-236</name>
    <dbReference type="NCBI Taxonomy" id="694435"/>
    <lineage>
        <taxon>Bacteria</taxon>
        <taxon>Thermotogati</taxon>
        <taxon>Deinococcota</taxon>
        <taxon>Deinococci</taxon>
        <taxon>Deinococcales</taxon>
        <taxon>Deinococcaceae</taxon>
        <taxon>Deinococcus</taxon>
    </lineage>
</organism>
<protein>
    <submittedName>
        <fullName evidence="3">SpoIIIJ-associated protein</fullName>
    </submittedName>
</protein>
<feature type="domain" description="R3H" evidence="2">
    <location>
        <begin position="129"/>
        <end position="195"/>
    </location>
</feature>
<reference evidence="3 4" key="1">
    <citation type="submission" date="2018-06" db="EMBL/GenBank/DDBJ databases">
        <title>Genomic Encyclopedia of Type Strains, Phase IV (KMG-IV): sequencing the most valuable type-strain genomes for metagenomic binning, comparative biology and taxonomic classification.</title>
        <authorList>
            <person name="Goeker M."/>
        </authorList>
    </citation>
    <scope>NUCLEOTIDE SEQUENCE [LARGE SCALE GENOMIC DNA]</scope>
    <source>
        <strain evidence="3 4">DSM 18048</strain>
    </source>
</reference>
<dbReference type="CDD" id="cd02414">
    <property type="entry name" value="KH-II_Jag"/>
    <property type="match status" value="1"/>
</dbReference>
<evidence type="ECO:0000313" key="4">
    <source>
        <dbReference type="Proteomes" id="UP000248326"/>
    </source>
</evidence>
<dbReference type="SMART" id="SM00393">
    <property type="entry name" value="R3H"/>
    <property type="match status" value="1"/>
</dbReference>
<sequence>MKNIMDKKTNLDDYLADLGISEAEDEAPTRKAPSRPEAIGKTAAPEEPLVIVERFLHGLVTRLDEGLDVRASEVEDGIEAEVVGERAARFAGREGRTLSAVETLAYAVLTKHTGRSDVRVRIDAGGFRRRHAETLAKLAERLAVQVAKSGEPHELQPMPPADRRIMHITLKDHPDVMTESVGEGSGRHLVIKPRHAS</sequence>
<evidence type="ECO:0000259" key="2">
    <source>
        <dbReference type="PROSITE" id="PS51061"/>
    </source>
</evidence>
<dbReference type="InterPro" id="IPR015946">
    <property type="entry name" value="KH_dom-like_a/b"/>
</dbReference>
<dbReference type="Gene3D" id="3.30.1370.50">
    <property type="entry name" value="R3H-like domain"/>
    <property type="match status" value="1"/>
</dbReference>
<name>A0A318SAU3_9DEIO</name>
<dbReference type="PROSITE" id="PS51061">
    <property type="entry name" value="R3H"/>
    <property type="match status" value="1"/>
</dbReference>